<feature type="region of interest" description="Disordered" evidence="6">
    <location>
        <begin position="1"/>
        <end position="29"/>
    </location>
</feature>
<evidence type="ECO:0000259" key="8">
    <source>
        <dbReference type="PROSITE" id="PS50850"/>
    </source>
</evidence>
<dbReference type="Pfam" id="PF07690">
    <property type="entry name" value="MFS_1"/>
    <property type="match status" value="1"/>
</dbReference>
<evidence type="ECO:0000256" key="3">
    <source>
        <dbReference type="ARBA" id="ARBA00022692"/>
    </source>
</evidence>
<dbReference type="InterPro" id="IPR020846">
    <property type="entry name" value="MFS_dom"/>
</dbReference>
<feature type="transmembrane region" description="Helical" evidence="7">
    <location>
        <begin position="370"/>
        <end position="388"/>
    </location>
</feature>
<feature type="transmembrane region" description="Helical" evidence="7">
    <location>
        <begin position="37"/>
        <end position="63"/>
    </location>
</feature>
<evidence type="ECO:0000313" key="9">
    <source>
        <dbReference type="EMBL" id="KAJ5097754.1"/>
    </source>
</evidence>
<feature type="transmembrane region" description="Helical" evidence="7">
    <location>
        <begin position="344"/>
        <end position="363"/>
    </location>
</feature>
<dbReference type="FunFam" id="1.20.1250.20:FF:000196">
    <property type="entry name" value="MFS toxin efflux pump (AflT)"/>
    <property type="match status" value="1"/>
</dbReference>
<dbReference type="AlphaFoldDB" id="A0A9W9K966"/>
<keyword evidence="10" id="KW-1185">Reference proteome</keyword>
<dbReference type="PROSITE" id="PS50850">
    <property type="entry name" value="MFS"/>
    <property type="match status" value="1"/>
</dbReference>
<dbReference type="PANTHER" id="PTHR23501">
    <property type="entry name" value="MAJOR FACILITATOR SUPERFAMILY"/>
    <property type="match status" value="1"/>
</dbReference>
<evidence type="ECO:0000256" key="7">
    <source>
        <dbReference type="SAM" id="Phobius"/>
    </source>
</evidence>
<dbReference type="OrthoDB" id="10021397at2759"/>
<evidence type="ECO:0000256" key="6">
    <source>
        <dbReference type="SAM" id="MobiDB-lite"/>
    </source>
</evidence>
<dbReference type="Gene3D" id="1.20.1250.20">
    <property type="entry name" value="MFS general substrate transporter like domains"/>
    <property type="match status" value="1"/>
</dbReference>
<feature type="transmembrane region" description="Helical" evidence="7">
    <location>
        <begin position="508"/>
        <end position="530"/>
    </location>
</feature>
<dbReference type="InterPro" id="IPR011701">
    <property type="entry name" value="MFS"/>
</dbReference>
<protein>
    <submittedName>
        <fullName evidence="9">MFS transporter</fullName>
    </submittedName>
</protein>
<feature type="transmembrane region" description="Helical" evidence="7">
    <location>
        <begin position="130"/>
        <end position="151"/>
    </location>
</feature>
<dbReference type="Gene3D" id="1.20.1720.10">
    <property type="entry name" value="Multidrug resistance protein D"/>
    <property type="match status" value="1"/>
</dbReference>
<evidence type="ECO:0000256" key="1">
    <source>
        <dbReference type="ARBA" id="ARBA00004141"/>
    </source>
</evidence>
<evidence type="ECO:0000256" key="2">
    <source>
        <dbReference type="ARBA" id="ARBA00007520"/>
    </source>
</evidence>
<comment type="subcellular location">
    <subcellularLocation>
        <location evidence="1">Membrane</location>
        <topology evidence="1">Multi-pass membrane protein</topology>
    </subcellularLocation>
</comment>
<dbReference type="Proteomes" id="UP001149165">
    <property type="component" value="Unassembled WGS sequence"/>
</dbReference>
<keyword evidence="4 7" id="KW-1133">Transmembrane helix</keyword>
<feature type="transmembrane region" description="Helical" evidence="7">
    <location>
        <begin position="193"/>
        <end position="213"/>
    </location>
</feature>
<dbReference type="PANTHER" id="PTHR23501:SF199">
    <property type="entry name" value="MFS EFFLUX TRANSPORTER INPD-RELATED"/>
    <property type="match status" value="1"/>
</dbReference>
<dbReference type="FunFam" id="1.20.1720.10:FF:000012">
    <property type="entry name" value="MFS toxin efflux pump (AflT)"/>
    <property type="match status" value="1"/>
</dbReference>
<feature type="transmembrane region" description="Helical" evidence="7">
    <location>
        <begin position="266"/>
        <end position="283"/>
    </location>
</feature>
<evidence type="ECO:0000256" key="4">
    <source>
        <dbReference type="ARBA" id="ARBA00022989"/>
    </source>
</evidence>
<evidence type="ECO:0000256" key="5">
    <source>
        <dbReference type="ARBA" id="ARBA00023136"/>
    </source>
</evidence>
<dbReference type="SUPFAM" id="SSF103473">
    <property type="entry name" value="MFS general substrate transporter"/>
    <property type="match status" value="1"/>
</dbReference>
<accession>A0A9W9K966</accession>
<feature type="domain" description="Major facilitator superfamily (MFS) profile" evidence="8">
    <location>
        <begin position="40"/>
        <end position="479"/>
    </location>
</feature>
<keyword evidence="5 7" id="KW-0472">Membrane</keyword>
<reference evidence="9" key="1">
    <citation type="submission" date="2022-11" db="EMBL/GenBank/DDBJ databases">
        <authorList>
            <person name="Petersen C."/>
        </authorList>
    </citation>
    <scope>NUCLEOTIDE SEQUENCE</scope>
    <source>
        <strain evidence="9">IBT 30069</strain>
    </source>
</reference>
<evidence type="ECO:0000313" key="10">
    <source>
        <dbReference type="Proteomes" id="UP001149165"/>
    </source>
</evidence>
<dbReference type="InterPro" id="IPR036259">
    <property type="entry name" value="MFS_trans_sf"/>
</dbReference>
<dbReference type="EMBL" id="JAPQKH010000005">
    <property type="protein sequence ID" value="KAJ5097754.1"/>
    <property type="molecule type" value="Genomic_DNA"/>
</dbReference>
<feature type="transmembrane region" description="Helical" evidence="7">
    <location>
        <begin position="303"/>
        <end position="324"/>
    </location>
</feature>
<feature type="transmembrane region" description="Helical" evidence="7">
    <location>
        <begin position="394"/>
        <end position="414"/>
    </location>
</feature>
<name>A0A9W9K966_9EURO</name>
<organism evidence="9 10">
    <name type="scientific">Penicillium angulare</name>
    <dbReference type="NCBI Taxonomy" id="116970"/>
    <lineage>
        <taxon>Eukaryota</taxon>
        <taxon>Fungi</taxon>
        <taxon>Dikarya</taxon>
        <taxon>Ascomycota</taxon>
        <taxon>Pezizomycotina</taxon>
        <taxon>Eurotiomycetes</taxon>
        <taxon>Eurotiomycetidae</taxon>
        <taxon>Eurotiales</taxon>
        <taxon>Aspergillaceae</taxon>
        <taxon>Penicillium</taxon>
    </lineage>
</organism>
<dbReference type="PRINTS" id="PR01036">
    <property type="entry name" value="TCRTETB"/>
</dbReference>
<dbReference type="GO" id="GO:0022857">
    <property type="term" value="F:transmembrane transporter activity"/>
    <property type="evidence" value="ECO:0007669"/>
    <property type="project" value="InterPro"/>
</dbReference>
<sequence>MDESVDHNNQTITNLDNGKSGEKQEPETPDYPSGLKLAFIFVALCLTVFLVALDQTIIATAIPTITSQFHSVEDIGWYGSAFLLTTCSFQLFFGKLYTLLPIKWVYVGAVVIFEIGSAICGASPNSVALIIGRAVAGIGGAGIFSGALIIIAKSVPLAKRPAFTGVIGAVWGIASVVGPLLGGAFTTHVSWRWCFYVNLPVGAVAIPLIILFLPSQGQRSQLQNGFWDTIGQFDPIGTILFVGSIICLLIALQWGGSEYPWSDARMIALLTVFGVLIIAWGVAQWRMGDDATVPFRILRQRSVAFATFYIFFGSASFILLIYYLPIWFQAIKGDSANQSGIHSLPTVLSVVVFAITGGISVTIVGYYTPFMIAGSMIMAIGAGLLLLFRVHTSLAMWLGFQIVFGAGAGIGLELPNIAVQTVLSEKDVSIGTSLVVFARSLGGAIFVSVGQNVFSNRIVSGMTARVSEIDPSVILQTGATELQQTVRQSGISDAEGVLAVVLEIYNDAIIQTFVLALALACVSIPGAMGVEWRTVKRTSKGDNSEQGVQVGSE</sequence>
<feature type="transmembrane region" description="Helical" evidence="7">
    <location>
        <begin position="163"/>
        <end position="181"/>
    </location>
</feature>
<feature type="compositionally biased region" description="Polar residues" evidence="6">
    <location>
        <begin position="7"/>
        <end position="17"/>
    </location>
</feature>
<dbReference type="GO" id="GO:0005886">
    <property type="term" value="C:plasma membrane"/>
    <property type="evidence" value="ECO:0007669"/>
    <property type="project" value="TreeGrafter"/>
</dbReference>
<feature type="transmembrane region" description="Helical" evidence="7">
    <location>
        <begin position="233"/>
        <end position="254"/>
    </location>
</feature>
<keyword evidence="3 7" id="KW-0812">Transmembrane</keyword>
<gene>
    <name evidence="9" type="ORF">N7456_008475</name>
</gene>
<feature type="transmembrane region" description="Helical" evidence="7">
    <location>
        <begin position="105"/>
        <end position="124"/>
    </location>
</feature>
<comment type="caution">
    <text evidence="9">The sequence shown here is derived from an EMBL/GenBank/DDBJ whole genome shotgun (WGS) entry which is preliminary data.</text>
</comment>
<proteinExistence type="inferred from homology"/>
<reference evidence="9" key="2">
    <citation type="journal article" date="2023" name="IMA Fungus">
        <title>Comparative genomic study of the Penicillium genus elucidates a diverse pangenome and 15 lateral gene transfer events.</title>
        <authorList>
            <person name="Petersen C."/>
            <person name="Sorensen T."/>
            <person name="Nielsen M.R."/>
            <person name="Sondergaard T.E."/>
            <person name="Sorensen J.L."/>
            <person name="Fitzpatrick D.A."/>
            <person name="Frisvad J.C."/>
            <person name="Nielsen K.L."/>
        </authorList>
    </citation>
    <scope>NUCLEOTIDE SEQUENCE</scope>
    <source>
        <strain evidence="9">IBT 30069</strain>
    </source>
</reference>
<feature type="transmembrane region" description="Helical" evidence="7">
    <location>
        <begin position="75"/>
        <end position="93"/>
    </location>
</feature>
<dbReference type="CDD" id="cd17502">
    <property type="entry name" value="MFS_Azr1_MDR_like"/>
    <property type="match status" value="1"/>
</dbReference>
<comment type="similarity">
    <text evidence="2">Belongs to the major facilitator superfamily. TCR/Tet family.</text>
</comment>